<evidence type="ECO:0000259" key="3">
    <source>
        <dbReference type="Pfam" id="PF08707"/>
    </source>
</evidence>
<keyword evidence="1" id="KW-0175">Coiled coil</keyword>
<dbReference type="Pfam" id="PF08707">
    <property type="entry name" value="PriCT_2"/>
    <property type="match status" value="1"/>
</dbReference>
<feature type="domain" description="Primase C-terminal 2" evidence="3">
    <location>
        <begin position="13"/>
        <end position="84"/>
    </location>
</feature>
<accession>A0ABT5GMW9</accession>
<comment type="caution">
    <text evidence="4">The sequence shown here is derived from an EMBL/GenBank/DDBJ whole genome shotgun (WGS) entry which is preliminary data.</text>
</comment>
<evidence type="ECO:0000313" key="4">
    <source>
        <dbReference type="EMBL" id="MDC5738577.1"/>
    </source>
</evidence>
<sequence length="1213" mass="137786">MANYIQLELHEAEEALGYISPDLPFKDWSKIGRALYSEFGDQARDVFESWSTSGSSYSKREFNSWWKNFRKTKRTGFGSFIYEAMQAGWKPQRQDRSEEEQQRIFAEYEKRRKAANKKRAQAENQQWEELSKEEQLFQSWPSQFSPTQYMLKKQMADINRFVDVRLGRDRFNNPCLVWPIYDQLFNQGRFCGFERILDKGFKVGERTINKVSSDNARTDIGFCTFGKFCDHGPKRVWVVGGFADAYSAHVATNEVIVTPIGEGNIPHLIERLKSEHPDVQFIAAPDNDKAGIEMINRAGGYWTLPHTDGYDWSDTFVNLGMDAVAEQLNDIKGFETIESNSRYLQAEIRKGLNLIDSDMGTGKSTTVKNFIQKNPHLKTLVISHRVALAKSLKTGLKGDNVSVEFYQDLIIKDPVPGTDANMALRNAHILVCSVDSLWRLAGSNWDVVFVDEFEQNLAQYYAKTIQYGEHCLNYLQFVLTNSQTQILADAHLGELAFDFCHYIGLHSGVYFKNSYQVAQGKKMFVYESKDHLLEEVMQQVMAKGKRYIYANSKEQVKAIGTAIEQERERKHYDGSVLVVHADVTGTDEVKTALEDINAIVPNLDVLIASPTLCTGFDIKSDAHQFDKTIGFLSSRVGTAEEGHQGLNRARDVQEFHVYLDNAERSEPTDPVYIQDKLVDDVSAETMKVLSIDPTTGDFTTRNALYEWLFCKVKAKQNESSNRYRSRFLEIAKSSGYEVIQVAKQKLAAEFGTTVREEAKDRNNRIDLRDLQNAPVHIGEAFQTVMRNGDDYTSTEIAKSKVNFDLHLDAANEDQLDHLLPFAQEVYENFGHDGANAKINDVDIALTMPENKRDAVLTALTYKQSKHRFVDSIKKLSWVNVDAHTAQAFDMKDVQHAESRVSWRHLSIKRAHLIKLLQVAGIDEQLNYNGKQWTADELRPALYEWLRKQSTKDRLFKYSGISVSANTLANPVQWFNNHLRSFGVPVESRKKHLGKGKYVNSYFVHLPEWEAVKTLVSLRSQGIEESLTENTVWDDQAIKALREGVENLIKILSDKKSKFKPGYQVQFDKWIAKCNTAGELDLRDNLEVAFAPFMQEVKDQVAPKYDPPSPVFINNKTAQGGSPIQAQDISNDRALAYIEGGEERPSLEFQEKATRNLSNDQRNVVNEVGNIAINKLGLNPFDVAITMLSYGLDSFIGNAEAWAGSVKQAIKEGI</sequence>
<evidence type="ECO:0000256" key="1">
    <source>
        <dbReference type="SAM" id="Coils"/>
    </source>
</evidence>
<dbReference type="NCBIfam" id="NF042913">
    <property type="entry name" value="CyRepA1"/>
    <property type="match status" value="1"/>
</dbReference>
<dbReference type="Proteomes" id="UP001150001">
    <property type="component" value="Unassembled WGS sequence"/>
</dbReference>
<dbReference type="SUPFAM" id="SSF52540">
    <property type="entry name" value="P-loop containing nucleoside triphosphate hydrolases"/>
    <property type="match status" value="1"/>
</dbReference>
<proteinExistence type="predicted"/>
<dbReference type="InterPro" id="IPR003450">
    <property type="entry name" value="Replication_origin-bd"/>
</dbReference>
<dbReference type="InterPro" id="IPR027417">
    <property type="entry name" value="P-loop_NTPase"/>
</dbReference>
<dbReference type="RefSeq" id="WP_272236675.1">
    <property type="nucleotide sequence ID" value="NZ_JAPFIQ010000013.1"/>
</dbReference>
<dbReference type="InterPro" id="IPR034154">
    <property type="entry name" value="TOPRIM_DnaG/twinkle"/>
</dbReference>
<evidence type="ECO:0000313" key="5">
    <source>
        <dbReference type="Proteomes" id="UP001150001"/>
    </source>
</evidence>
<dbReference type="CDD" id="cd01029">
    <property type="entry name" value="TOPRIM_primases"/>
    <property type="match status" value="1"/>
</dbReference>
<dbReference type="EMBL" id="JAPFIT010000005">
    <property type="protein sequence ID" value="MDC5738577.1"/>
    <property type="molecule type" value="Genomic_DNA"/>
</dbReference>
<dbReference type="InterPro" id="IPR049996">
    <property type="entry name" value="Slr7037-like"/>
</dbReference>
<dbReference type="Pfam" id="PF02399">
    <property type="entry name" value="Herpes_ori_bp"/>
    <property type="match status" value="1"/>
</dbReference>
<keyword evidence="5" id="KW-1185">Reference proteome</keyword>
<feature type="coiled-coil region" evidence="1">
    <location>
        <begin position="98"/>
        <end position="130"/>
    </location>
</feature>
<dbReference type="SUPFAM" id="SSF56731">
    <property type="entry name" value="DNA primase core"/>
    <property type="match status" value="1"/>
</dbReference>
<gene>
    <name evidence="4" type="ORF">OPW20_00790</name>
</gene>
<reference evidence="4" key="1">
    <citation type="submission" date="2022-11" db="EMBL/GenBank/DDBJ databases">
        <title>Role of the vibriolysin VemA secreted by the emergent pathogen Vibrio europaeus in the colonization of Manila clam mucus.</title>
        <authorList>
            <person name="Martinez C."/>
            <person name="Rodriguez S."/>
            <person name="Vences A."/>
            <person name="Barja J.L."/>
            <person name="Toranzo A.E."/>
            <person name="Dubert J."/>
        </authorList>
    </citation>
    <scope>NUCLEOTIDE SEQUENCE</scope>
    <source>
        <strain evidence="4">3454</strain>
    </source>
</reference>
<protein>
    <submittedName>
        <fullName evidence="4">PriCT-2 domain-containing protein</fullName>
    </submittedName>
</protein>
<organism evidence="4 5">
    <name type="scientific">Vibrio europaeus</name>
    <dbReference type="NCBI Taxonomy" id="300876"/>
    <lineage>
        <taxon>Bacteria</taxon>
        <taxon>Pseudomonadati</taxon>
        <taxon>Pseudomonadota</taxon>
        <taxon>Gammaproteobacteria</taxon>
        <taxon>Vibrionales</taxon>
        <taxon>Vibrionaceae</taxon>
        <taxon>Vibrio</taxon>
        <taxon>Vibrio oreintalis group</taxon>
    </lineage>
</organism>
<evidence type="ECO:0000259" key="2">
    <source>
        <dbReference type="Pfam" id="PF02399"/>
    </source>
</evidence>
<feature type="domain" description="Replication origin-binding protein" evidence="2">
    <location>
        <begin position="348"/>
        <end position="493"/>
    </location>
</feature>
<dbReference type="Gene3D" id="3.40.50.300">
    <property type="entry name" value="P-loop containing nucleotide triphosphate hydrolases"/>
    <property type="match status" value="1"/>
</dbReference>
<name>A0ABT5GMW9_9VIBR</name>
<dbReference type="InterPro" id="IPR014819">
    <property type="entry name" value="PriCT_2"/>
</dbReference>